<dbReference type="PANTHER" id="PTHR23235">
    <property type="entry name" value="KRUEPPEL-LIKE TRANSCRIPTION FACTOR"/>
    <property type="match status" value="1"/>
</dbReference>
<dbReference type="PANTHER" id="PTHR23235:SF120">
    <property type="entry name" value="KRUPPEL-LIKE FACTOR 15"/>
    <property type="match status" value="1"/>
</dbReference>
<dbReference type="Pfam" id="PF00096">
    <property type="entry name" value="zf-C2H2"/>
    <property type="match status" value="2"/>
</dbReference>
<dbReference type="PROSITE" id="PS50157">
    <property type="entry name" value="ZINC_FINGER_C2H2_2"/>
    <property type="match status" value="3"/>
</dbReference>
<keyword evidence="1" id="KW-0479">Metal-binding</keyword>
<name>A0A8D8QPL0_9HEMI</name>
<evidence type="ECO:0000256" key="1">
    <source>
        <dbReference type="ARBA" id="ARBA00022723"/>
    </source>
</evidence>
<organism evidence="7">
    <name type="scientific">Cacopsylla melanoneura</name>
    <dbReference type="NCBI Taxonomy" id="428564"/>
    <lineage>
        <taxon>Eukaryota</taxon>
        <taxon>Metazoa</taxon>
        <taxon>Ecdysozoa</taxon>
        <taxon>Arthropoda</taxon>
        <taxon>Hexapoda</taxon>
        <taxon>Insecta</taxon>
        <taxon>Pterygota</taxon>
        <taxon>Neoptera</taxon>
        <taxon>Paraneoptera</taxon>
        <taxon>Hemiptera</taxon>
        <taxon>Sternorrhyncha</taxon>
        <taxon>Psylloidea</taxon>
        <taxon>Psyllidae</taxon>
        <taxon>Psyllinae</taxon>
        <taxon>Cacopsylla</taxon>
    </lineage>
</organism>
<dbReference type="PROSITE" id="PS00028">
    <property type="entry name" value="ZINC_FINGER_C2H2_1"/>
    <property type="match status" value="3"/>
</dbReference>
<dbReference type="InterPro" id="IPR013087">
    <property type="entry name" value="Znf_C2H2_type"/>
</dbReference>
<dbReference type="GO" id="GO:0000981">
    <property type="term" value="F:DNA-binding transcription factor activity, RNA polymerase II-specific"/>
    <property type="evidence" value="ECO:0007669"/>
    <property type="project" value="TreeGrafter"/>
</dbReference>
<feature type="region of interest" description="Disordered" evidence="5">
    <location>
        <begin position="394"/>
        <end position="428"/>
    </location>
</feature>
<evidence type="ECO:0000256" key="5">
    <source>
        <dbReference type="SAM" id="MobiDB-lite"/>
    </source>
</evidence>
<evidence type="ECO:0000256" key="2">
    <source>
        <dbReference type="ARBA" id="ARBA00022771"/>
    </source>
</evidence>
<feature type="compositionally biased region" description="Polar residues" evidence="5">
    <location>
        <begin position="394"/>
        <end position="416"/>
    </location>
</feature>
<dbReference type="SMART" id="SM00355">
    <property type="entry name" value="ZnF_C2H2"/>
    <property type="match status" value="3"/>
</dbReference>
<accession>A0A8D8QPL0</accession>
<protein>
    <submittedName>
        <fullName evidence="7">Krueppel-like factor 15</fullName>
    </submittedName>
</protein>
<dbReference type="GO" id="GO:0008270">
    <property type="term" value="F:zinc ion binding"/>
    <property type="evidence" value="ECO:0007669"/>
    <property type="project" value="UniProtKB-KW"/>
</dbReference>
<dbReference type="InterPro" id="IPR036236">
    <property type="entry name" value="Znf_C2H2_sf"/>
</dbReference>
<evidence type="ECO:0000313" key="7">
    <source>
        <dbReference type="EMBL" id="CAG6635841.1"/>
    </source>
</evidence>
<dbReference type="EMBL" id="HBUF01091627">
    <property type="protein sequence ID" value="CAG6635841.1"/>
    <property type="molecule type" value="Transcribed_RNA"/>
</dbReference>
<evidence type="ECO:0000259" key="6">
    <source>
        <dbReference type="PROSITE" id="PS50157"/>
    </source>
</evidence>
<dbReference type="FunFam" id="3.30.160.60:FF:000007">
    <property type="entry name" value="Basic krueppel-like factor 3"/>
    <property type="match status" value="1"/>
</dbReference>
<evidence type="ECO:0000256" key="3">
    <source>
        <dbReference type="ARBA" id="ARBA00022833"/>
    </source>
</evidence>
<sequence length="556" mass="63888">MIDSLDRNDNLLSDLGLFSSEYEVMLDLDPNLAFENISWMNEDFGRDIINDKDHTYSQQDGRKPLGHADHLETETTIHETVEPHCGTRLTENNDSKNGANNLNEVIDKNDETLHIEHNVSNNHAIKGQIDLTDQIMSEQLSDENVTLDPELSSTNSSLSFFLEETNCQNFDLNGLLQTEFEINNPLGNNHLQEVISQPEVSRQDLDHLVGNEDHHTLTALVSNLETLNVHTTCGFKANVETLFVNTLDSLETTNGYDCDLQTTNDYNCYRSLLDTLNDTPDPSLVNLDFSDEFDSLTRLDSSDSSQWSTLSSGINEFPLDWDEVQGPLSLEEYYNRTFNETLQKVGPCQPDACSFYQTEHVDIGQWSSVRLDTEDYCNDVKACENDNSLAVRQSDSQCHEISNGHEQSLSESSNKAPSDGRKPETINTEHRLALVRKYQRLNTNRPTSELLERNFQCNYPTCLKFYAKLSHLKAHLRRHSGERAFKCDWQDCAWQFSRSDELSRHRRSHYGIKPYPCTQCVKRFTRSDHLAKHLKVHERQKYKMMMKSLRKTNKKK</sequence>
<evidence type="ECO:0000256" key="4">
    <source>
        <dbReference type="PROSITE-ProRule" id="PRU00042"/>
    </source>
</evidence>
<feature type="domain" description="C2H2-type" evidence="6">
    <location>
        <begin position="485"/>
        <end position="514"/>
    </location>
</feature>
<keyword evidence="2 4" id="KW-0863">Zinc-finger</keyword>
<feature type="domain" description="C2H2-type" evidence="6">
    <location>
        <begin position="455"/>
        <end position="484"/>
    </location>
</feature>
<reference evidence="7" key="1">
    <citation type="submission" date="2021-05" db="EMBL/GenBank/DDBJ databases">
        <authorList>
            <person name="Alioto T."/>
            <person name="Alioto T."/>
            <person name="Gomez Garrido J."/>
        </authorList>
    </citation>
    <scope>NUCLEOTIDE SEQUENCE</scope>
</reference>
<dbReference type="SUPFAM" id="SSF57667">
    <property type="entry name" value="beta-beta-alpha zinc fingers"/>
    <property type="match status" value="2"/>
</dbReference>
<feature type="compositionally biased region" description="Basic and acidic residues" evidence="5">
    <location>
        <begin position="418"/>
        <end position="428"/>
    </location>
</feature>
<dbReference type="AlphaFoldDB" id="A0A8D8QPL0"/>
<feature type="domain" description="C2H2-type" evidence="6">
    <location>
        <begin position="515"/>
        <end position="542"/>
    </location>
</feature>
<proteinExistence type="predicted"/>
<dbReference type="Gene3D" id="3.30.160.60">
    <property type="entry name" value="Classic Zinc Finger"/>
    <property type="match status" value="3"/>
</dbReference>
<keyword evidence="3" id="KW-0862">Zinc</keyword>
<dbReference type="GO" id="GO:0000978">
    <property type="term" value="F:RNA polymerase II cis-regulatory region sequence-specific DNA binding"/>
    <property type="evidence" value="ECO:0007669"/>
    <property type="project" value="TreeGrafter"/>
</dbReference>